<name>A0A4V6DDF6_SETVI</name>
<feature type="compositionally biased region" description="Basic and acidic residues" evidence="1">
    <location>
        <begin position="1"/>
        <end position="13"/>
    </location>
</feature>
<proteinExistence type="predicted"/>
<evidence type="ECO:0000256" key="1">
    <source>
        <dbReference type="SAM" id="MobiDB-lite"/>
    </source>
</evidence>
<accession>A0A4V6DDF6</accession>
<feature type="region of interest" description="Disordered" evidence="1">
    <location>
        <begin position="1"/>
        <end position="38"/>
    </location>
</feature>
<protein>
    <submittedName>
        <fullName evidence="2">Uncharacterized protein</fullName>
    </submittedName>
</protein>
<organism evidence="2 3">
    <name type="scientific">Setaria viridis</name>
    <name type="common">Green bristlegrass</name>
    <name type="synonym">Setaria italica subsp. viridis</name>
    <dbReference type="NCBI Taxonomy" id="4556"/>
    <lineage>
        <taxon>Eukaryota</taxon>
        <taxon>Viridiplantae</taxon>
        <taxon>Streptophyta</taxon>
        <taxon>Embryophyta</taxon>
        <taxon>Tracheophyta</taxon>
        <taxon>Spermatophyta</taxon>
        <taxon>Magnoliopsida</taxon>
        <taxon>Liliopsida</taxon>
        <taxon>Poales</taxon>
        <taxon>Poaceae</taxon>
        <taxon>PACMAD clade</taxon>
        <taxon>Panicoideae</taxon>
        <taxon>Panicodae</taxon>
        <taxon>Paniceae</taxon>
        <taxon>Cenchrinae</taxon>
        <taxon>Setaria</taxon>
    </lineage>
</organism>
<dbReference type="EMBL" id="CM016552">
    <property type="protein sequence ID" value="TKW41586.1"/>
    <property type="molecule type" value="Genomic_DNA"/>
</dbReference>
<dbReference type="AlphaFoldDB" id="A0A4V6DDF6"/>
<dbReference type="Gramene" id="TKW41586">
    <property type="protein sequence ID" value="TKW41586"/>
    <property type="gene ID" value="SEVIR_1G326450v2"/>
</dbReference>
<evidence type="ECO:0000313" key="2">
    <source>
        <dbReference type="EMBL" id="TKW41586.1"/>
    </source>
</evidence>
<keyword evidence="3" id="KW-1185">Reference proteome</keyword>
<dbReference type="Proteomes" id="UP000298652">
    <property type="component" value="Chromosome 1"/>
</dbReference>
<reference evidence="2" key="1">
    <citation type="submission" date="2019-03" db="EMBL/GenBank/DDBJ databases">
        <title>WGS assembly of Setaria viridis.</title>
        <authorList>
            <person name="Huang P."/>
            <person name="Jenkins J."/>
            <person name="Grimwood J."/>
            <person name="Barry K."/>
            <person name="Healey A."/>
            <person name="Mamidi S."/>
            <person name="Sreedasyam A."/>
            <person name="Shu S."/>
            <person name="Feldman M."/>
            <person name="Wu J."/>
            <person name="Yu Y."/>
            <person name="Chen C."/>
            <person name="Johnson J."/>
            <person name="Rokhsar D."/>
            <person name="Baxter I."/>
            <person name="Schmutz J."/>
            <person name="Brutnell T."/>
            <person name="Kellogg E."/>
        </authorList>
    </citation>
    <scope>NUCLEOTIDE SEQUENCE [LARGE SCALE GENOMIC DNA]</scope>
</reference>
<gene>
    <name evidence="2" type="ORF">SEVIR_1G326450v2</name>
</gene>
<sequence length="209" mass="23274">MMRCEGGREGEGGRRKRFALSRGSNEARPERFGSRAGPPACRVRAQSVITRAFRCGEESWARAVRRVPARARWVESLPRLEWNPLMSVCPPGSGSWRRRKAGAHRGYPPRRESKNYSIGSGALQLEASYLDSRRDRPRTGLQEFGFRAALSAHVVWAWSTTGRTLLNAVPAIYQIGSSGEMGFVRCHLSGDTARQRRSATGDTISVHFS</sequence>
<evidence type="ECO:0000313" key="3">
    <source>
        <dbReference type="Proteomes" id="UP000298652"/>
    </source>
</evidence>
<feature type="region of interest" description="Disordered" evidence="1">
    <location>
        <begin position="93"/>
        <end position="113"/>
    </location>
</feature>